<dbReference type="AlphaFoldDB" id="D6W941"/>
<dbReference type="EMBL" id="KQ971312">
    <property type="protein sequence ID" value="EEZ98437.1"/>
    <property type="molecule type" value="Genomic_DNA"/>
</dbReference>
<gene>
    <name evidence="1" type="primary">GLEAN_00923</name>
    <name evidence="1" type="ORF">TcasGA2_TC000923</name>
</gene>
<evidence type="ECO:0000313" key="2">
    <source>
        <dbReference type="Proteomes" id="UP000007266"/>
    </source>
</evidence>
<evidence type="ECO:0000313" key="1">
    <source>
        <dbReference type="EMBL" id="EEZ98437.1"/>
    </source>
</evidence>
<proteinExistence type="predicted"/>
<accession>D6W941</accession>
<reference evidence="1 2" key="1">
    <citation type="journal article" date="2008" name="Nature">
        <title>The genome of the model beetle and pest Tribolium castaneum.</title>
        <authorList>
            <consortium name="Tribolium Genome Sequencing Consortium"/>
            <person name="Richards S."/>
            <person name="Gibbs R.A."/>
            <person name="Weinstock G.M."/>
            <person name="Brown S.J."/>
            <person name="Denell R."/>
            <person name="Beeman R.W."/>
            <person name="Gibbs R."/>
            <person name="Beeman R.W."/>
            <person name="Brown S.J."/>
            <person name="Bucher G."/>
            <person name="Friedrich M."/>
            <person name="Grimmelikhuijzen C.J."/>
            <person name="Klingler M."/>
            <person name="Lorenzen M."/>
            <person name="Richards S."/>
            <person name="Roth S."/>
            <person name="Schroder R."/>
            <person name="Tautz D."/>
            <person name="Zdobnov E.M."/>
            <person name="Muzny D."/>
            <person name="Gibbs R.A."/>
            <person name="Weinstock G.M."/>
            <person name="Attaway T."/>
            <person name="Bell S."/>
            <person name="Buhay C.J."/>
            <person name="Chandrabose M.N."/>
            <person name="Chavez D."/>
            <person name="Clerk-Blankenburg K.P."/>
            <person name="Cree A."/>
            <person name="Dao M."/>
            <person name="Davis C."/>
            <person name="Chacko J."/>
            <person name="Dinh H."/>
            <person name="Dugan-Rocha S."/>
            <person name="Fowler G."/>
            <person name="Garner T.T."/>
            <person name="Garnes J."/>
            <person name="Gnirke A."/>
            <person name="Hawes A."/>
            <person name="Hernandez J."/>
            <person name="Hines S."/>
            <person name="Holder M."/>
            <person name="Hume J."/>
            <person name="Jhangiani S.N."/>
            <person name="Joshi V."/>
            <person name="Khan Z.M."/>
            <person name="Jackson L."/>
            <person name="Kovar C."/>
            <person name="Kowis A."/>
            <person name="Lee S."/>
            <person name="Lewis L.R."/>
            <person name="Margolis J."/>
            <person name="Morgan M."/>
            <person name="Nazareth L.V."/>
            <person name="Nguyen N."/>
            <person name="Okwuonu G."/>
            <person name="Parker D."/>
            <person name="Richards S."/>
            <person name="Ruiz S.J."/>
            <person name="Santibanez J."/>
            <person name="Savard J."/>
            <person name="Scherer S.E."/>
            <person name="Schneider B."/>
            <person name="Sodergren E."/>
            <person name="Tautz D."/>
            <person name="Vattahil S."/>
            <person name="Villasana D."/>
            <person name="White C.S."/>
            <person name="Wright R."/>
            <person name="Park Y."/>
            <person name="Beeman R.W."/>
            <person name="Lord J."/>
            <person name="Oppert B."/>
            <person name="Lorenzen M."/>
            <person name="Brown S."/>
            <person name="Wang L."/>
            <person name="Savard J."/>
            <person name="Tautz D."/>
            <person name="Richards S."/>
            <person name="Weinstock G."/>
            <person name="Gibbs R.A."/>
            <person name="Liu Y."/>
            <person name="Worley K."/>
            <person name="Weinstock G."/>
            <person name="Elsik C.G."/>
            <person name="Reese J.T."/>
            <person name="Elhaik E."/>
            <person name="Landan G."/>
            <person name="Graur D."/>
            <person name="Arensburger P."/>
            <person name="Atkinson P."/>
            <person name="Beeman R.W."/>
            <person name="Beidler J."/>
            <person name="Brown S.J."/>
            <person name="Demuth J.P."/>
            <person name="Drury D.W."/>
            <person name="Du Y.Z."/>
            <person name="Fujiwara H."/>
            <person name="Lorenzen M."/>
            <person name="Maselli V."/>
            <person name="Osanai M."/>
            <person name="Park Y."/>
            <person name="Robertson H.M."/>
            <person name="Tu Z."/>
            <person name="Wang J.J."/>
            <person name="Wang S."/>
            <person name="Richards S."/>
            <person name="Song H."/>
            <person name="Zhang L."/>
            <person name="Sodergren E."/>
            <person name="Werner D."/>
            <person name="Stanke M."/>
            <person name="Morgenstern B."/>
            <person name="Solovyev V."/>
            <person name="Kosarev P."/>
            <person name="Brown G."/>
            <person name="Chen H.C."/>
            <person name="Ermolaeva O."/>
            <person name="Hlavina W."/>
            <person name="Kapustin Y."/>
            <person name="Kiryutin B."/>
            <person name="Kitts P."/>
            <person name="Maglott D."/>
            <person name="Pruitt K."/>
            <person name="Sapojnikov V."/>
            <person name="Souvorov A."/>
            <person name="Mackey A.J."/>
            <person name="Waterhouse R.M."/>
            <person name="Wyder S."/>
            <person name="Zdobnov E.M."/>
            <person name="Zdobnov E.M."/>
            <person name="Wyder S."/>
            <person name="Kriventseva E.V."/>
            <person name="Kadowaki T."/>
            <person name="Bork P."/>
            <person name="Aranda M."/>
            <person name="Bao R."/>
            <person name="Beermann A."/>
            <person name="Berns N."/>
            <person name="Bolognesi R."/>
            <person name="Bonneton F."/>
            <person name="Bopp D."/>
            <person name="Brown S.J."/>
            <person name="Bucher G."/>
            <person name="Butts T."/>
            <person name="Chaumot A."/>
            <person name="Denell R.E."/>
            <person name="Ferrier D.E."/>
            <person name="Friedrich M."/>
            <person name="Gordon C.M."/>
            <person name="Jindra M."/>
            <person name="Klingler M."/>
            <person name="Lan Q."/>
            <person name="Lattorff H.M."/>
            <person name="Laudet V."/>
            <person name="von Levetsow C."/>
            <person name="Liu Z."/>
            <person name="Lutz R."/>
            <person name="Lynch J.A."/>
            <person name="da Fonseca R.N."/>
            <person name="Posnien N."/>
            <person name="Reuter R."/>
            <person name="Roth S."/>
            <person name="Savard J."/>
            <person name="Schinko J.B."/>
            <person name="Schmitt C."/>
            <person name="Schoppmeier M."/>
            <person name="Schroder R."/>
            <person name="Shippy T.D."/>
            <person name="Simonnet F."/>
            <person name="Marques-Souza H."/>
            <person name="Tautz D."/>
            <person name="Tomoyasu Y."/>
            <person name="Trauner J."/>
            <person name="Van der Zee M."/>
            <person name="Vervoort M."/>
            <person name="Wittkopp N."/>
            <person name="Wimmer E.A."/>
            <person name="Yang X."/>
            <person name="Jones A.K."/>
            <person name="Sattelle D.B."/>
            <person name="Ebert P.R."/>
            <person name="Nelson D."/>
            <person name="Scott J.G."/>
            <person name="Beeman R.W."/>
            <person name="Muthukrishnan S."/>
            <person name="Kramer K.J."/>
            <person name="Arakane Y."/>
            <person name="Beeman R.W."/>
            <person name="Zhu Q."/>
            <person name="Hogenkamp D."/>
            <person name="Dixit R."/>
            <person name="Oppert B."/>
            <person name="Jiang H."/>
            <person name="Zou Z."/>
            <person name="Marshall J."/>
            <person name="Elpidina E."/>
            <person name="Vinokurov K."/>
            <person name="Oppert C."/>
            <person name="Zou Z."/>
            <person name="Evans J."/>
            <person name="Lu Z."/>
            <person name="Zhao P."/>
            <person name="Sumathipala N."/>
            <person name="Altincicek B."/>
            <person name="Vilcinskas A."/>
            <person name="Williams M."/>
            <person name="Hultmark D."/>
            <person name="Hetru C."/>
            <person name="Jiang H."/>
            <person name="Grimmelikhuijzen C.J."/>
            <person name="Hauser F."/>
            <person name="Cazzamali G."/>
            <person name="Williamson M."/>
            <person name="Park Y."/>
            <person name="Li B."/>
            <person name="Tanaka Y."/>
            <person name="Predel R."/>
            <person name="Neupert S."/>
            <person name="Schachtner J."/>
            <person name="Verleyen P."/>
            <person name="Raible F."/>
            <person name="Bork P."/>
            <person name="Friedrich M."/>
            <person name="Walden K.K."/>
            <person name="Robertson H.M."/>
            <person name="Angeli S."/>
            <person name="Foret S."/>
            <person name="Bucher G."/>
            <person name="Schuetz S."/>
            <person name="Maleszka R."/>
            <person name="Wimmer E.A."/>
            <person name="Beeman R.W."/>
            <person name="Lorenzen M."/>
            <person name="Tomoyasu Y."/>
            <person name="Miller S.C."/>
            <person name="Grossmann D."/>
            <person name="Bucher G."/>
        </authorList>
    </citation>
    <scope>NUCLEOTIDE SEQUENCE [LARGE SCALE GENOMIC DNA]</scope>
    <source>
        <strain evidence="1 2">Georgia GA2</strain>
    </source>
</reference>
<sequence length="115" mass="13234">MAVLHELLSISAAHKFPRWDKHRGPEPVLIYGLVLRRHRQLILASGARLNSPQLCFTKFLQNNRHKGKFQHSNCKSNGKVLSHHGCRERDREEMDKLSGEIKSAEQGNEVCVRQQ</sequence>
<reference evidence="1 2" key="2">
    <citation type="journal article" date="2010" name="Nucleic Acids Res.">
        <title>BeetleBase in 2010: revisions to provide comprehensive genomic information for Tribolium castaneum.</title>
        <authorList>
            <person name="Kim H.S."/>
            <person name="Murphy T."/>
            <person name="Xia J."/>
            <person name="Caragea D."/>
            <person name="Park Y."/>
            <person name="Beeman R.W."/>
            <person name="Lorenzen M.D."/>
            <person name="Butcher S."/>
            <person name="Manak J.R."/>
            <person name="Brown S.J."/>
        </authorList>
    </citation>
    <scope>GENOME REANNOTATION</scope>
    <source>
        <strain evidence="1 2">Georgia GA2</strain>
    </source>
</reference>
<keyword evidence="2" id="KW-1185">Reference proteome</keyword>
<protein>
    <submittedName>
        <fullName evidence="1">Uncharacterized protein</fullName>
    </submittedName>
</protein>
<dbReference type="HOGENOM" id="CLU_2111989_0_0_1"/>
<dbReference type="Proteomes" id="UP000007266">
    <property type="component" value="Linkage group 2"/>
</dbReference>
<name>D6W941_TRICA</name>
<organism evidence="1 2">
    <name type="scientific">Tribolium castaneum</name>
    <name type="common">Red flour beetle</name>
    <dbReference type="NCBI Taxonomy" id="7070"/>
    <lineage>
        <taxon>Eukaryota</taxon>
        <taxon>Metazoa</taxon>
        <taxon>Ecdysozoa</taxon>
        <taxon>Arthropoda</taxon>
        <taxon>Hexapoda</taxon>
        <taxon>Insecta</taxon>
        <taxon>Pterygota</taxon>
        <taxon>Neoptera</taxon>
        <taxon>Endopterygota</taxon>
        <taxon>Coleoptera</taxon>
        <taxon>Polyphaga</taxon>
        <taxon>Cucujiformia</taxon>
        <taxon>Tenebrionidae</taxon>
        <taxon>Tenebrionidae incertae sedis</taxon>
        <taxon>Tribolium</taxon>
    </lineage>
</organism>